<feature type="compositionally biased region" description="Low complexity" evidence="1">
    <location>
        <begin position="27"/>
        <end position="43"/>
    </location>
</feature>
<dbReference type="Proteomes" id="UP000013827">
    <property type="component" value="Unassembled WGS sequence"/>
</dbReference>
<keyword evidence="3" id="KW-1185">Reference proteome</keyword>
<proteinExistence type="predicted"/>
<organism evidence="2 3">
    <name type="scientific">Emiliania huxleyi (strain CCMP1516)</name>
    <dbReference type="NCBI Taxonomy" id="280463"/>
    <lineage>
        <taxon>Eukaryota</taxon>
        <taxon>Haptista</taxon>
        <taxon>Haptophyta</taxon>
        <taxon>Prymnesiophyceae</taxon>
        <taxon>Isochrysidales</taxon>
        <taxon>Noelaerhabdaceae</taxon>
        <taxon>Emiliania</taxon>
    </lineage>
</organism>
<name>A0A0D3JV79_EMIH1</name>
<dbReference type="AlphaFoldDB" id="A0A0D3JV79"/>
<dbReference type="GeneID" id="17272959"/>
<sequence length="164" mass="18091">RGRPSAGPRVGALQGALHLPAARRRAAPLSRAARARPRPGLCAKRQRGADARAGRLRTRFAAVRGSRGARRRALLARQTRHHGGGARGGRRLDALRPRQTVGRVAAAQGWLVLSRHLVRPPEVRRLRPGRRRRGRGQAGGEGCSRRLRRVCVARVARQRRRQVA</sequence>
<evidence type="ECO:0000256" key="1">
    <source>
        <dbReference type="SAM" id="MobiDB-lite"/>
    </source>
</evidence>
<protein>
    <submittedName>
        <fullName evidence="2">Uncharacterized protein</fullName>
    </submittedName>
</protein>
<dbReference type="HOGENOM" id="CLU_1623322_0_0_1"/>
<accession>A0A0D3JV79</accession>
<evidence type="ECO:0000313" key="2">
    <source>
        <dbReference type="EnsemblProtists" id="EOD27414"/>
    </source>
</evidence>
<evidence type="ECO:0000313" key="3">
    <source>
        <dbReference type="Proteomes" id="UP000013827"/>
    </source>
</evidence>
<dbReference type="KEGG" id="ehx:EMIHUDRAFT_443211"/>
<dbReference type="EnsemblProtists" id="EOD27414">
    <property type="protein sequence ID" value="EOD27414"/>
    <property type="gene ID" value="EMIHUDRAFT_443211"/>
</dbReference>
<feature type="region of interest" description="Disordered" evidence="1">
    <location>
        <begin position="22"/>
        <end position="53"/>
    </location>
</feature>
<dbReference type="RefSeq" id="XP_005779843.1">
    <property type="nucleotide sequence ID" value="XM_005779786.1"/>
</dbReference>
<reference evidence="3" key="1">
    <citation type="journal article" date="2013" name="Nature">
        <title>Pan genome of the phytoplankton Emiliania underpins its global distribution.</title>
        <authorList>
            <person name="Read B.A."/>
            <person name="Kegel J."/>
            <person name="Klute M.J."/>
            <person name="Kuo A."/>
            <person name="Lefebvre S.C."/>
            <person name="Maumus F."/>
            <person name="Mayer C."/>
            <person name="Miller J."/>
            <person name="Monier A."/>
            <person name="Salamov A."/>
            <person name="Young J."/>
            <person name="Aguilar M."/>
            <person name="Claverie J.M."/>
            <person name="Frickenhaus S."/>
            <person name="Gonzalez K."/>
            <person name="Herman E.K."/>
            <person name="Lin Y.C."/>
            <person name="Napier J."/>
            <person name="Ogata H."/>
            <person name="Sarno A.F."/>
            <person name="Shmutz J."/>
            <person name="Schroeder D."/>
            <person name="de Vargas C."/>
            <person name="Verret F."/>
            <person name="von Dassow P."/>
            <person name="Valentin K."/>
            <person name="Van de Peer Y."/>
            <person name="Wheeler G."/>
            <person name="Dacks J.B."/>
            <person name="Delwiche C.F."/>
            <person name="Dyhrman S.T."/>
            <person name="Glockner G."/>
            <person name="John U."/>
            <person name="Richards T."/>
            <person name="Worden A.Z."/>
            <person name="Zhang X."/>
            <person name="Grigoriev I.V."/>
            <person name="Allen A.E."/>
            <person name="Bidle K."/>
            <person name="Borodovsky M."/>
            <person name="Bowler C."/>
            <person name="Brownlee C."/>
            <person name="Cock J.M."/>
            <person name="Elias M."/>
            <person name="Gladyshev V.N."/>
            <person name="Groth M."/>
            <person name="Guda C."/>
            <person name="Hadaegh A."/>
            <person name="Iglesias-Rodriguez M.D."/>
            <person name="Jenkins J."/>
            <person name="Jones B.M."/>
            <person name="Lawson T."/>
            <person name="Leese F."/>
            <person name="Lindquist E."/>
            <person name="Lobanov A."/>
            <person name="Lomsadze A."/>
            <person name="Malik S.B."/>
            <person name="Marsh M.E."/>
            <person name="Mackinder L."/>
            <person name="Mock T."/>
            <person name="Mueller-Roeber B."/>
            <person name="Pagarete A."/>
            <person name="Parker M."/>
            <person name="Probert I."/>
            <person name="Quesneville H."/>
            <person name="Raines C."/>
            <person name="Rensing S.A."/>
            <person name="Riano-Pachon D.M."/>
            <person name="Richier S."/>
            <person name="Rokitta S."/>
            <person name="Shiraiwa Y."/>
            <person name="Soanes D.M."/>
            <person name="van der Giezen M."/>
            <person name="Wahlund T.M."/>
            <person name="Williams B."/>
            <person name="Wilson W."/>
            <person name="Wolfe G."/>
            <person name="Wurch L.L."/>
        </authorList>
    </citation>
    <scope>NUCLEOTIDE SEQUENCE</scope>
</reference>
<reference evidence="2" key="2">
    <citation type="submission" date="2024-10" db="UniProtKB">
        <authorList>
            <consortium name="EnsemblProtists"/>
        </authorList>
    </citation>
    <scope>IDENTIFICATION</scope>
</reference>
<dbReference type="PaxDb" id="2903-EOD27414"/>